<evidence type="ECO:0000313" key="1">
    <source>
        <dbReference type="EMBL" id="OSX65314.1"/>
    </source>
</evidence>
<reference evidence="1 2" key="1">
    <citation type="submission" date="2017-04" db="EMBL/GenBank/DDBJ databases">
        <title>Genome Sequence of the Model Brown-Rot Fungus Postia placenta SB12.</title>
        <authorList>
            <consortium name="DOE Joint Genome Institute"/>
            <person name="Gaskell J."/>
            <person name="Kersten P."/>
            <person name="Larrondo L.F."/>
            <person name="Canessa P."/>
            <person name="Martinez D."/>
            <person name="Hibbett D."/>
            <person name="Schmoll M."/>
            <person name="Kubicek C.P."/>
            <person name="Martinez A.T."/>
            <person name="Yadav J."/>
            <person name="Master E."/>
            <person name="Magnuson J.K."/>
            <person name="James T."/>
            <person name="Yaver D."/>
            <person name="Berka R."/>
            <person name="Labutti K."/>
            <person name="Lipzen A."/>
            <person name="Aerts A."/>
            <person name="Barry K."/>
            <person name="Henrissat B."/>
            <person name="Blanchette R."/>
            <person name="Grigoriev I."/>
            <person name="Cullen D."/>
        </authorList>
    </citation>
    <scope>NUCLEOTIDE SEQUENCE [LARGE SCALE GENOMIC DNA]</scope>
    <source>
        <strain evidence="1 2">MAD-698-R-SB12</strain>
    </source>
</reference>
<organism evidence="1 2">
    <name type="scientific">Postia placenta MAD-698-R-SB12</name>
    <dbReference type="NCBI Taxonomy" id="670580"/>
    <lineage>
        <taxon>Eukaryota</taxon>
        <taxon>Fungi</taxon>
        <taxon>Dikarya</taxon>
        <taxon>Basidiomycota</taxon>
        <taxon>Agaricomycotina</taxon>
        <taxon>Agaricomycetes</taxon>
        <taxon>Polyporales</taxon>
        <taxon>Adustoporiaceae</taxon>
        <taxon>Rhodonia</taxon>
    </lineage>
</organism>
<dbReference type="EMBL" id="KZ110593">
    <property type="protein sequence ID" value="OSX65314.1"/>
    <property type="molecule type" value="Genomic_DNA"/>
</dbReference>
<protein>
    <submittedName>
        <fullName evidence="1">Uncharacterized protein</fullName>
    </submittedName>
</protein>
<dbReference type="AlphaFoldDB" id="A0A1X6N9S3"/>
<accession>A0A1X6N9S3</accession>
<dbReference type="RefSeq" id="XP_024342108.1">
    <property type="nucleotide sequence ID" value="XM_024480483.1"/>
</dbReference>
<dbReference type="GeneID" id="36325433"/>
<name>A0A1X6N9S3_9APHY</name>
<dbReference type="OrthoDB" id="2637024at2759"/>
<evidence type="ECO:0000313" key="2">
    <source>
        <dbReference type="Proteomes" id="UP000194127"/>
    </source>
</evidence>
<dbReference type="Proteomes" id="UP000194127">
    <property type="component" value="Unassembled WGS sequence"/>
</dbReference>
<keyword evidence="2" id="KW-1185">Reference proteome</keyword>
<sequence>MNGTLITPQASYPSISSVLAQINEVDTMRLPAYRESYMRRYHPYPRPPERWYDPLMQTVDYHYEDEPVLLAPSGHDADMLNLELAVHGYCGSPVQGRRRLSTLIVDLAFAVRLRCQQIHIVKKLVPPVVDLLK</sequence>
<gene>
    <name evidence="1" type="ORF">POSPLADRAFT_1054074</name>
</gene>
<proteinExistence type="predicted"/>